<feature type="chain" id="PRO_5045335414" evidence="1">
    <location>
        <begin position="23"/>
        <end position="258"/>
    </location>
</feature>
<evidence type="ECO:0000313" key="3">
    <source>
        <dbReference type="Proteomes" id="UP001549184"/>
    </source>
</evidence>
<dbReference type="Proteomes" id="UP001549184">
    <property type="component" value="Unassembled WGS sequence"/>
</dbReference>
<dbReference type="EMBL" id="JBEPMU010000003">
    <property type="protein sequence ID" value="MET3652911.1"/>
    <property type="molecule type" value="Genomic_DNA"/>
</dbReference>
<sequence length="258" mass="28670">MKHTTLGLALALLFTCTTAALAADNAKPMVVRDYTDWVNPADQEAYEAGIKAFNQCLAQHGFKYNWTAWSHETGDTYSYSYVTDPLPWSAFDTMRTAGKACDATLRTSVNPHLKSEISAFMEFHPELSHMAKGQTINAPYIEVLYFKLKPGHEAREAFIDVVKKITAAAEKSKWPNNYVTAEARDAGGESPDFVVLIPSKSWEEVGKDPETPLWTMMENVYGKADAQAIRKSLNDAVQEQSAHVDSYNAELTYKASGK</sequence>
<reference evidence="2 3" key="1">
    <citation type="submission" date="2024-06" db="EMBL/GenBank/DDBJ databases">
        <title>Sorghum-associated microbial communities from plants grown in Nebraska, USA.</title>
        <authorList>
            <person name="Schachtman D."/>
        </authorList>
    </citation>
    <scope>NUCLEOTIDE SEQUENCE [LARGE SCALE GENOMIC DNA]</scope>
    <source>
        <strain evidence="2 3">1073</strain>
    </source>
</reference>
<organism evidence="2 3">
    <name type="scientific">Dyella japonica</name>
    <dbReference type="NCBI Taxonomy" id="231455"/>
    <lineage>
        <taxon>Bacteria</taxon>
        <taxon>Pseudomonadati</taxon>
        <taxon>Pseudomonadota</taxon>
        <taxon>Gammaproteobacteria</taxon>
        <taxon>Lysobacterales</taxon>
        <taxon>Rhodanobacteraceae</taxon>
        <taxon>Dyella</taxon>
    </lineage>
</organism>
<proteinExistence type="predicted"/>
<dbReference type="RefSeq" id="WP_354014296.1">
    <property type="nucleotide sequence ID" value="NZ_JBEPMU010000003.1"/>
</dbReference>
<protein>
    <submittedName>
        <fullName evidence="2">Uncharacterized protein</fullName>
    </submittedName>
</protein>
<name>A0ABV2JVP9_9GAMM</name>
<keyword evidence="3" id="KW-1185">Reference proteome</keyword>
<comment type="caution">
    <text evidence="2">The sequence shown here is derived from an EMBL/GenBank/DDBJ whole genome shotgun (WGS) entry which is preliminary data.</text>
</comment>
<feature type="signal peptide" evidence="1">
    <location>
        <begin position="1"/>
        <end position="22"/>
    </location>
</feature>
<keyword evidence="1" id="KW-0732">Signal</keyword>
<accession>A0ABV2JVP9</accession>
<evidence type="ECO:0000313" key="2">
    <source>
        <dbReference type="EMBL" id="MET3652911.1"/>
    </source>
</evidence>
<evidence type="ECO:0000256" key="1">
    <source>
        <dbReference type="SAM" id="SignalP"/>
    </source>
</evidence>
<gene>
    <name evidence="2" type="ORF">ABIC75_002643</name>
</gene>